<sequence length="126" mass="13921">MDLMQWAKLDVISADIATFGTTCSTFEQVVSDVSRDKYDDFMQSLKLLESSQLQNPKSSLELRIDPNEKMCLYLLFNAMKKKGDKESQEPNIRVVANDTLSGGPSGTAPEHAPMSQNTPAPQYGTS</sequence>
<comment type="caution">
    <text evidence="2">The sequence shown here is derived from an EMBL/GenBank/DDBJ whole genome shotgun (WGS) entry which is preliminary data.</text>
</comment>
<protein>
    <submittedName>
        <fullName evidence="2">Uncharacterized protein</fullName>
    </submittedName>
</protein>
<organism evidence="2 3">
    <name type="scientific">Cudoniella acicularis</name>
    <dbReference type="NCBI Taxonomy" id="354080"/>
    <lineage>
        <taxon>Eukaryota</taxon>
        <taxon>Fungi</taxon>
        <taxon>Dikarya</taxon>
        <taxon>Ascomycota</taxon>
        <taxon>Pezizomycotina</taxon>
        <taxon>Leotiomycetes</taxon>
        <taxon>Helotiales</taxon>
        <taxon>Tricladiaceae</taxon>
        <taxon>Cudoniella</taxon>
    </lineage>
</organism>
<evidence type="ECO:0000313" key="2">
    <source>
        <dbReference type="EMBL" id="KAF4614373.1"/>
    </source>
</evidence>
<dbReference type="EMBL" id="JAAMPI010002357">
    <property type="protein sequence ID" value="KAF4614373.1"/>
    <property type="molecule type" value="Genomic_DNA"/>
</dbReference>
<reference evidence="2 3" key="1">
    <citation type="submission" date="2020-03" db="EMBL/GenBank/DDBJ databases">
        <title>Draft Genome Sequence of Cudoniella acicularis.</title>
        <authorList>
            <person name="Buettner E."/>
            <person name="Kellner H."/>
        </authorList>
    </citation>
    <scope>NUCLEOTIDE SEQUENCE [LARGE SCALE GENOMIC DNA]</scope>
    <source>
        <strain evidence="2 3">DSM 108380</strain>
    </source>
</reference>
<evidence type="ECO:0000256" key="1">
    <source>
        <dbReference type="SAM" id="MobiDB-lite"/>
    </source>
</evidence>
<feature type="compositionally biased region" description="Polar residues" evidence="1">
    <location>
        <begin position="114"/>
        <end position="126"/>
    </location>
</feature>
<dbReference type="AlphaFoldDB" id="A0A8H4QP46"/>
<name>A0A8H4QP46_9HELO</name>
<feature type="region of interest" description="Disordered" evidence="1">
    <location>
        <begin position="82"/>
        <end position="126"/>
    </location>
</feature>
<keyword evidence="3" id="KW-1185">Reference proteome</keyword>
<dbReference type="Proteomes" id="UP000566819">
    <property type="component" value="Unassembled WGS sequence"/>
</dbReference>
<evidence type="ECO:0000313" key="3">
    <source>
        <dbReference type="Proteomes" id="UP000566819"/>
    </source>
</evidence>
<accession>A0A8H4QP46</accession>
<proteinExistence type="predicted"/>
<gene>
    <name evidence="2" type="ORF">G7Y89_g15364</name>
</gene>